<gene>
    <name evidence="1" type="ordered locus">DNO_1030</name>
</gene>
<dbReference type="RefSeq" id="WP_012031342.1">
    <property type="nucleotide sequence ID" value="NC_009446.1"/>
</dbReference>
<reference evidence="1 2" key="1">
    <citation type="journal article" date="2007" name="Nat. Biotechnol.">
        <title>Genome sequence and identification of candidate vaccine antigens from the animal pathogen Dichelobacter nodosus.</title>
        <authorList>
            <person name="Myers G.S."/>
            <person name="Parker D."/>
            <person name="Al-Hasani K."/>
            <person name="Kennan R.M."/>
            <person name="Seemann T."/>
            <person name="Ren Q."/>
            <person name="Badger J.H."/>
            <person name="Selengut J.D."/>
            <person name="Deboy R.T."/>
            <person name="Tettelin H."/>
            <person name="Boyce J.D."/>
            <person name="McCarl V.P."/>
            <person name="Han X."/>
            <person name="Nelson W.C."/>
            <person name="Madupu R."/>
            <person name="Mohamoud Y."/>
            <person name="Holley T."/>
            <person name="Fedorova N."/>
            <person name="Khouri H."/>
            <person name="Bottomley S.P."/>
            <person name="Whittington R.J."/>
            <person name="Adler B."/>
            <person name="Songer J.G."/>
            <person name="Rood J.I."/>
            <person name="Paulsen I.T."/>
        </authorList>
    </citation>
    <scope>NUCLEOTIDE SEQUENCE [LARGE SCALE GENOMIC DNA]</scope>
    <source>
        <strain evidence="1 2">VCS1703A</strain>
    </source>
</reference>
<dbReference type="Proteomes" id="UP000000248">
    <property type="component" value="Chromosome"/>
</dbReference>
<dbReference type="EMBL" id="CP000513">
    <property type="protein sequence ID" value="ABQ14253.1"/>
    <property type="molecule type" value="Genomic_DNA"/>
</dbReference>
<organism evidence="1 2">
    <name type="scientific">Dichelobacter nodosus (strain VCS1703A)</name>
    <dbReference type="NCBI Taxonomy" id="246195"/>
    <lineage>
        <taxon>Bacteria</taxon>
        <taxon>Pseudomonadati</taxon>
        <taxon>Pseudomonadota</taxon>
        <taxon>Gammaproteobacteria</taxon>
        <taxon>Cardiobacteriales</taxon>
        <taxon>Cardiobacteriaceae</taxon>
        <taxon>Dichelobacter</taxon>
    </lineage>
</organism>
<name>A5EXW0_DICNV</name>
<proteinExistence type="predicted"/>
<protein>
    <submittedName>
        <fullName evidence="1">Uncharacterized protein</fullName>
    </submittedName>
</protein>
<evidence type="ECO:0000313" key="1">
    <source>
        <dbReference type="EMBL" id="ABQ14253.1"/>
    </source>
</evidence>
<dbReference type="STRING" id="246195.DNO_1030"/>
<dbReference type="OrthoDB" id="363015at2"/>
<dbReference type="AlphaFoldDB" id="A5EXW0"/>
<keyword evidence="2" id="KW-1185">Reference proteome</keyword>
<evidence type="ECO:0000313" key="2">
    <source>
        <dbReference type="Proteomes" id="UP000000248"/>
    </source>
</evidence>
<dbReference type="eggNOG" id="ENOG502Z8KQ">
    <property type="taxonomic scope" value="Bacteria"/>
</dbReference>
<dbReference type="KEGG" id="dno:DNO_1030"/>
<accession>A5EXW0</accession>
<sequence>MMTTYVLTLIQEKGDVLWVSFDSLQSGREFLAQLSGYHCEKDEKSGVILREWLLPAEFPDYAEITFRGNRFPVSKFMFEDFYETEFYFQEIPDLGTPDQGFIDGVMVVDAYAIPHAEIKNYIETREKGFCMVQKILAELDYDSKRAFHGSEDGEAIMYRRRNKKKWHFLAHMDPLFVDVAEQGEAALKKWVKKCLPRKDK</sequence>
<dbReference type="HOGENOM" id="CLU_120408_0_0_6"/>